<accession>A0A557SXQ0</accession>
<keyword evidence="2" id="KW-1185">Reference proteome</keyword>
<evidence type="ECO:0000313" key="1">
    <source>
        <dbReference type="EMBL" id="TVP41375.1"/>
    </source>
</evidence>
<name>A0A557SXQ0_9ARCH</name>
<organism evidence="1 2">
    <name type="scientific">Candidatus Nitrosocosmicus arcticus</name>
    <dbReference type="NCBI Taxonomy" id="2035267"/>
    <lineage>
        <taxon>Archaea</taxon>
        <taxon>Nitrososphaerota</taxon>
        <taxon>Nitrososphaeria</taxon>
        <taxon>Nitrososphaerales</taxon>
        <taxon>Nitrososphaeraceae</taxon>
        <taxon>Candidatus Nitrosocosmicus</taxon>
    </lineage>
</organism>
<sequence>MYRLICKRCSNVWNYKGSNPYCANCSRCKSTVFIKKTPHIADIWLQRDDKGSNDDIVTENKL</sequence>
<dbReference type="EMBL" id="VOAH01000003">
    <property type="protein sequence ID" value="TVP41375.1"/>
    <property type="molecule type" value="Genomic_DNA"/>
</dbReference>
<proteinExistence type="predicted"/>
<evidence type="ECO:0000313" key="2">
    <source>
        <dbReference type="Proteomes" id="UP000315289"/>
    </source>
</evidence>
<protein>
    <submittedName>
        <fullName evidence="1">Uncharacterized protein</fullName>
    </submittedName>
</protein>
<gene>
    <name evidence="1" type="ORF">NARC_30089</name>
</gene>
<reference evidence="1 2" key="1">
    <citation type="journal article" date="2019" name="Front. Microbiol.">
        <title>Ammonia Oxidation by the Arctic Terrestrial Thaumarchaeote Candidatus Nitrosocosmicus arcticus Is Stimulated by Increasing Temperatures.</title>
        <authorList>
            <person name="Alves R.J.E."/>
            <person name="Kerou M."/>
            <person name="Zappe A."/>
            <person name="Bittner R."/>
            <person name="Abby S.S."/>
            <person name="Schmidt H.A."/>
            <person name="Pfeifer K."/>
            <person name="Schleper C."/>
        </authorList>
    </citation>
    <scope>NUCLEOTIDE SEQUENCE [LARGE SCALE GENOMIC DNA]</scope>
    <source>
        <strain evidence="1 2">Kfb</strain>
    </source>
</reference>
<comment type="caution">
    <text evidence="1">The sequence shown here is derived from an EMBL/GenBank/DDBJ whole genome shotgun (WGS) entry which is preliminary data.</text>
</comment>
<dbReference type="Proteomes" id="UP000315289">
    <property type="component" value="Unassembled WGS sequence"/>
</dbReference>
<dbReference type="AlphaFoldDB" id="A0A557SXQ0"/>